<dbReference type="AlphaFoldDB" id="A0A427AC35"/>
<reference evidence="2 3" key="1">
    <citation type="journal article" date="2014" name="Agronomy (Basel)">
        <title>A Draft Genome Sequence for Ensete ventricosum, the Drought-Tolerant Tree Against Hunger.</title>
        <authorList>
            <person name="Harrison J."/>
            <person name="Moore K.A."/>
            <person name="Paszkiewicz K."/>
            <person name="Jones T."/>
            <person name="Grant M."/>
            <person name="Ambacheew D."/>
            <person name="Muzemil S."/>
            <person name="Studholme D.J."/>
        </authorList>
    </citation>
    <scope>NUCLEOTIDE SEQUENCE [LARGE SCALE GENOMIC DNA]</scope>
</reference>
<evidence type="ECO:0000313" key="3">
    <source>
        <dbReference type="Proteomes" id="UP000287651"/>
    </source>
</evidence>
<accession>A0A427AC35</accession>
<gene>
    <name evidence="2" type="ORF">B296_00013529</name>
</gene>
<feature type="region of interest" description="Disordered" evidence="1">
    <location>
        <begin position="1"/>
        <end position="64"/>
    </location>
</feature>
<sequence length="133" mass="15067">MVGRPSSRWKQGDLMWRPSQRAGPRYPSKPSRVPCSSYQGPTREAYMESRNPVRPDIRRAAGPAPRILITTRVGEKSSKKLLTRQTRTKHESIVRVSYVDYSPADRRKDPVWVLESTKTILRGPTGGPKPAIQ</sequence>
<evidence type="ECO:0000256" key="1">
    <source>
        <dbReference type="SAM" id="MobiDB-lite"/>
    </source>
</evidence>
<evidence type="ECO:0000313" key="2">
    <source>
        <dbReference type="EMBL" id="RRT73807.1"/>
    </source>
</evidence>
<proteinExistence type="predicted"/>
<dbReference type="EMBL" id="AMZH03002979">
    <property type="protein sequence ID" value="RRT73807.1"/>
    <property type="molecule type" value="Genomic_DNA"/>
</dbReference>
<comment type="caution">
    <text evidence="2">The sequence shown here is derived from an EMBL/GenBank/DDBJ whole genome shotgun (WGS) entry which is preliminary data.</text>
</comment>
<name>A0A427AC35_ENSVE</name>
<organism evidence="2 3">
    <name type="scientific">Ensete ventricosum</name>
    <name type="common">Abyssinian banana</name>
    <name type="synonym">Musa ensete</name>
    <dbReference type="NCBI Taxonomy" id="4639"/>
    <lineage>
        <taxon>Eukaryota</taxon>
        <taxon>Viridiplantae</taxon>
        <taxon>Streptophyta</taxon>
        <taxon>Embryophyta</taxon>
        <taxon>Tracheophyta</taxon>
        <taxon>Spermatophyta</taxon>
        <taxon>Magnoliopsida</taxon>
        <taxon>Liliopsida</taxon>
        <taxon>Zingiberales</taxon>
        <taxon>Musaceae</taxon>
        <taxon>Ensete</taxon>
    </lineage>
</organism>
<feature type="compositionally biased region" description="Basic and acidic residues" evidence="1">
    <location>
        <begin position="45"/>
        <end position="59"/>
    </location>
</feature>
<dbReference type="Proteomes" id="UP000287651">
    <property type="component" value="Unassembled WGS sequence"/>
</dbReference>
<protein>
    <submittedName>
        <fullName evidence="2">Uncharacterized protein</fullName>
    </submittedName>
</protein>